<evidence type="ECO:0000313" key="1">
    <source>
        <dbReference type="EMBL" id="GFT34537.1"/>
    </source>
</evidence>
<dbReference type="GO" id="GO:0016301">
    <property type="term" value="F:kinase activity"/>
    <property type="evidence" value="ECO:0007669"/>
    <property type="project" value="UniProtKB-KW"/>
</dbReference>
<keyword evidence="2" id="KW-1185">Reference proteome</keyword>
<keyword evidence="1" id="KW-0418">Kinase</keyword>
<dbReference type="Proteomes" id="UP000887013">
    <property type="component" value="Unassembled WGS sequence"/>
</dbReference>
<protein>
    <submittedName>
        <fullName evidence="1">Membrane-associated guanylate kinase, WW and PDZ domain-containing protein 2</fullName>
    </submittedName>
</protein>
<name>A0A8X6TPX2_NEPPI</name>
<dbReference type="AlphaFoldDB" id="A0A8X6TPX2"/>
<proteinExistence type="predicted"/>
<gene>
    <name evidence="1" type="primary">Magi2_1</name>
    <name evidence="1" type="ORF">NPIL_409671</name>
</gene>
<comment type="caution">
    <text evidence="1">The sequence shown here is derived from an EMBL/GenBank/DDBJ whole genome shotgun (WGS) entry which is preliminary data.</text>
</comment>
<keyword evidence="1" id="KW-0808">Transferase</keyword>
<evidence type="ECO:0000313" key="2">
    <source>
        <dbReference type="Proteomes" id="UP000887013"/>
    </source>
</evidence>
<dbReference type="EMBL" id="BMAW01013527">
    <property type="protein sequence ID" value="GFT34537.1"/>
    <property type="molecule type" value="Genomic_DNA"/>
</dbReference>
<sequence>MCGYWLNCLYTHAEVIELIRQGNNTVRLLVKRDSRISPQEEDAMFPLIPINMFHQHPPPIMLTTNGLMKGSCSQTGSDNISQDYCAWNYE</sequence>
<accession>A0A8X6TPX2</accession>
<reference evidence="1" key="1">
    <citation type="submission" date="2020-08" db="EMBL/GenBank/DDBJ databases">
        <title>Multicomponent nature underlies the extraordinary mechanical properties of spider dragline silk.</title>
        <authorList>
            <person name="Kono N."/>
            <person name="Nakamura H."/>
            <person name="Mori M."/>
            <person name="Yoshida Y."/>
            <person name="Ohtoshi R."/>
            <person name="Malay A.D."/>
            <person name="Moran D.A.P."/>
            <person name="Tomita M."/>
            <person name="Numata K."/>
            <person name="Arakawa K."/>
        </authorList>
    </citation>
    <scope>NUCLEOTIDE SEQUENCE</scope>
</reference>
<organism evidence="1 2">
    <name type="scientific">Nephila pilipes</name>
    <name type="common">Giant wood spider</name>
    <name type="synonym">Nephila maculata</name>
    <dbReference type="NCBI Taxonomy" id="299642"/>
    <lineage>
        <taxon>Eukaryota</taxon>
        <taxon>Metazoa</taxon>
        <taxon>Ecdysozoa</taxon>
        <taxon>Arthropoda</taxon>
        <taxon>Chelicerata</taxon>
        <taxon>Arachnida</taxon>
        <taxon>Araneae</taxon>
        <taxon>Araneomorphae</taxon>
        <taxon>Entelegynae</taxon>
        <taxon>Araneoidea</taxon>
        <taxon>Nephilidae</taxon>
        <taxon>Nephila</taxon>
    </lineage>
</organism>